<evidence type="ECO:0000256" key="2">
    <source>
        <dbReference type="ARBA" id="ARBA00022603"/>
    </source>
</evidence>
<keyword evidence="4 5" id="KW-0949">S-adenosyl-L-methionine</keyword>
<dbReference type="GO" id="GO:0008170">
    <property type="term" value="F:N-methyltransferase activity"/>
    <property type="evidence" value="ECO:0007669"/>
    <property type="project" value="TreeGrafter"/>
</dbReference>
<dbReference type="Ensembl" id="ENSNNAT00000017640.1">
    <property type="protein sequence ID" value="ENSNNAP00000016809.1"/>
    <property type="gene ID" value="ENSNNAG00000011293.1"/>
</dbReference>
<reference evidence="6" key="2">
    <citation type="submission" date="2025-09" db="UniProtKB">
        <authorList>
            <consortium name="Ensembl"/>
        </authorList>
    </citation>
    <scope>IDENTIFICATION</scope>
</reference>
<sequence length="261" mass="30100">MEEPFTEGEFYNEHFLPRDYLETYYKVNLDDDDDQVLISFLKGAHRAFTIDGIRGDTLIDIGTGPTIYQFLSACESFQEIIASDYTDQNREEVQRWLRKEPGAFDWTPIVKYVCELEGDREKWPEKEEKVRKAVKRYLKCDVTQSNPLAPLVLPPADCLVSTLCFDGACKDIPTYRLAFRNISSLLKPGGHLLFHSTIEENYYMVGQHKFSTLYLEKEVIEEAVRQAGFVIKWIEETSVNIPPCLADGKKLCIFLAQKCSR</sequence>
<comment type="similarity">
    <text evidence="1">Belongs to the class I-like SAM-binding methyltransferase superfamily. NNMT/PNMT/TEMT family.</text>
</comment>
<evidence type="ECO:0000256" key="4">
    <source>
        <dbReference type="ARBA" id="ARBA00022691"/>
    </source>
</evidence>
<evidence type="ECO:0000256" key="1">
    <source>
        <dbReference type="ARBA" id="ARBA00007996"/>
    </source>
</evidence>
<feature type="binding site" evidence="5">
    <location>
        <position position="68"/>
    </location>
    <ligand>
        <name>S-adenosyl-L-methionine</name>
        <dbReference type="ChEBI" id="CHEBI:59789"/>
    </ligand>
</feature>
<dbReference type="FunFam" id="3.40.50.150:FF:000065">
    <property type="entry name" value="Phenylethanolamine N-methyltransferase"/>
    <property type="match status" value="1"/>
</dbReference>
<dbReference type="GO" id="GO:0005829">
    <property type="term" value="C:cytosol"/>
    <property type="evidence" value="ECO:0007669"/>
    <property type="project" value="TreeGrafter"/>
</dbReference>
<keyword evidence="2" id="KW-0489">Methyltransferase</keyword>
<organism evidence="6 7">
    <name type="scientific">Naja naja</name>
    <name type="common">Indian cobra</name>
    <dbReference type="NCBI Taxonomy" id="35670"/>
    <lineage>
        <taxon>Eukaryota</taxon>
        <taxon>Metazoa</taxon>
        <taxon>Chordata</taxon>
        <taxon>Craniata</taxon>
        <taxon>Vertebrata</taxon>
        <taxon>Euteleostomi</taxon>
        <taxon>Lepidosauria</taxon>
        <taxon>Squamata</taxon>
        <taxon>Bifurcata</taxon>
        <taxon>Unidentata</taxon>
        <taxon>Episquamata</taxon>
        <taxon>Toxicofera</taxon>
        <taxon>Serpentes</taxon>
        <taxon>Colubroidea</taxon>
        <taxon>Elapidae</taxon>
        <taxon>Elapinae</taxon>
        <taxon>Naja</taxon>
    </lineage>
</organism>
<dbReference type="AlphaFoldDB" id="A0A8C6XPA0"/>
<dbReference type="Proteomes" id="UP000694559">
    <property type="component" value="Unplaced"/>
</dbReference>
<proteinExistence type="inferred from homology"/>
<dbReference type="PIRSF" id="PIRSF000384">
    <property type="entry name" value="PNMTase"/>
    <property type="match status" value="1"/>
</dbReference>
<feature type="binding site" evidence="5">
    <location>
        <position position="89"/>
    </location>
    <ligand>
        <name>S-adenosyl-L-methionine</name>
        <dbReference type="ChEBI" id="CHEBI:59789"/>
    </ligand>
</feature>
<dbReference type="GeneTree" id="ENSGT00390000011708"/>
<feature type="binding site" evidence="5">
    <location>
        <begin position="141"/>
        <end position="142"/>
    </location>
    <ligand>
        <name>S-adenosyl-L-methionine</name>
        <dbReference type="ChEBI" id="CHEBI:59789"/>
    </ligand>
</feature>
<protein>
    <recommendedName>
        <fullName evidence="8">Nicotinamide N-methyltransferase</fullName>
    </recommendedName>
</protein>
<dbReference type="NCBIfam" id="NF041360">
    <property type="entry name" value="GntF_guanitoxin"/>
    <property type="match status" value="1"/>
</dbReference>
<dbReference type="PANTHER" id="PTHR10867:SF32">
    <property type="entry name" value="NICOTINAMIDE N-METHYLTRANSFERASE"/>
    <property type="match status" value="1"/>
</dbReference>
<feature type="binding site" evidence="5">
    <location>
        <position position="25"/>
    </location>
    <ligand>
        <name>S-adenosyl-L-methionine</name>
        <dbReference type="ChEBI" id="CHEBI:59789"/>
    </ligand>
</feature>
<evidence type="ECO:0000313" key="6">
    <source>
        <dbReference type="Ensembl" id="ENSNNAP00000016809.1"/>
    </source>
</evidence>
<dbReference type="PANTHER" id="PTHR10867">
    <property type="entry name" value="NNMT/PNMT/TEMT FAMILY MEMBER"/>
    <property type="match status" value="1"/>
</dbReference>
<dbReference type="GO" id="GO:0008757">
    <property type="term" value="F:S-adenosylmethionine-dependent methyltransferase activity"/>
    <property type="evidence" value="ECO:0007669"/>
    <property type="project" value="UniProtKB-ARBA"/>
</dbReference>
<evidence type="ECO:0008006" key="8">
    <source>
        <dbReference type="Google" id="ProtNLM"/>
    </source>
</evidence>
<evidence type="ECO:0000256" key="3">
    <source>
        <dbReference type="ARBA" id="ARBA00022679"/>
    </source>
</evidence>
<dbReference type="InterPro" id="IPR000940">
    <property type="entry name" value="NNMT_TEMT_trans"/>
</dbReference>
<dbReference type="Pfam" id="PF01234">
    <property type="entry name" value="NNMT_PNMT_TEMT"/>
    <property type="match status" value="1"/>
</dbReference>
<feature type="binding site" evidence="5">
    <location>
        <position position="84"/>
    </location>
    <ligand>
        <name>S-adenosyl-L-methionine</name>
        <dbReference type="ChEBI" id="CHEBI:59789"/>
    </ligand>
</feature>
<name>A0A8C6XPA0_NAJNA</name>
<evidence type="ECO:0000313" key="7">
    <source>
        <dbReference type="Proteomes" id="UP000694559"/>
    </source>
</evidence>
<dbReference type="GO" id="GO:0032259">
    <property type="term" value="P:methylation"/>
    <property type="evidence" value="ECO:0007669"/>
    <property type="project" value="UniProtKB-KW"/>
</dbReference>
<dbReference type="SUPFAM" id="SSF53335">
    <property type="entry name" value="S-adenosyl-L-methionine-dependent methyltransferases"/>
    <property type="match status" value="1"/>
</dbReference>
<dbReference type="InterPro" id="IPR053384">
    <property type="entry name" value="SAM-dep_methyltransferase"/>
</dbReference>
<evidence type="ECO:0000256" key="5">
    <source>
        <dbReference type="PIRSR" id="PIRSR000384-1"/>
    </source>
</evidence>
<reference evidence="6" key="1">
    <citation type="submission" date="2025-08" db="UniProtKB">
        <authorList>
            <consortium name="Ensembl"/>
        </authorList>
    </citation>
    <scope>IDENTIFICATION</scope>
</reference>
<accession>A0A8C6XPA0</accession>
<keyword evidence="3" id="KW-0808">Transferase</keyword>
<dbReference type="Gene3D" id="3.40.50.150">
    <property type="entry name" value="Vaccinia Virus protein VP39"/>
    <property type="match status" value="1"/>
</dbReference>
<keyword evidence="7" id="KW-1185">Reference proteome</keyword>
<dbReference type="PROSITE" id="PS51681">
    <property type="entry name" value="SAM_MT_NNMT_PNMT_TEMT"/>
    <property type="match status" value="1"/>
</dbReference>
<dbReference type="InterPro" id="IPR029063">
    <property type="entry name" value="SAM-dependent_MTases_sf"/>
</dbReference>
<feature type="binding site" evidence="5">
    <location>
        <position position="20"/>
    </location>
    <ligand>
        <name>S-adenosyl-L-methionine</name>
        <dbReference type="ChEBI" id="CHEBI:59789"/>
    </ligand>
</feature>